<feature type="domain" description="Integrase catalytic" evidence="5">
    <location>
        <begin position="580"/>
        <end position="695"/>
    </location>
</feature>
<dbReference type="InterPro" id="IPR001584">
    <property type="entry name" value="Integrase_cat-core"/>
</dbReference>
<evidence type="ECO:0000256" key="1">
    <source>
        <dbReference type="ARBA" id="ARBA00022723"/>
    </source>
</evidence>
<dbReference type="InterPro" id="IPR039537">
    <property type="entry name" value="Retrotran_Ty1/copia-like"/>
</dbReference>
<feature type="coiled-coil region" evidence="3">
    <location>
        <begin position="1513"/>
        <end position="1540"/>
    </location>
</feature>
<evidence type="ECO:0000256" key="4">
    <source>
        <dbReference type="SAM" id="MobiDB-lite"/>
    </source>
</evidence>
<feature type="compositionally biased region" description="Basic and acidic residues" evidence="4">
    <location>
        <begin position="449"/>
        <end position="462"/>
    </location>
</feature>
<dbReference type="EMBL" id="BKCJ010008218">
    <property type="protein sequence ID" value="GEU81141.1"/>
    <property type="molecule type" value="Genomic_DNA"/>
</dbReference>
<protein>
    <recommendedName>
        <fullName evidence="5">Integrase catalytic domain-containing protein</fullName>
    </recommendedName>
</protein>
<feature type="compositionally biased region" description="Polar residues" evidence="4">
    <location>
        <begin position="1470"/>
        <end position="1486"/>
    </location>
</feature>
<dbReference type="GO" id="GO:0003676">
    <property type="term" value="F:nucleic acid binding"/>
    <property type="evidence" value="ECO:0007669"/>
    <property type="project" value="InterPro"/>
</dbReference>
<feature type="compositionally biased region" description="Polar residues" evidence="4">
    <location>
        <begin position="435"/>
        <end position="444"/>
    </location>
</feature>
<dbReference type="InterPro" id="IPR057670">
    <property type="entry name" value="SH3_retrovirus"/>
</dbReference>
<dbReference type="PANTHER" id="PTHR42648:SF32">
    <property type="entry name" value="RIBONUCLEASE H-LIKE DOMAIN, GAG-PRE-INTEGRASE DOMAIN PROTEIN-RELATED"/>
    <property type="match status" value="1"/>
</dbReference>
<evidence type="ECO:0000256" key="2">
    <source>
        <dbReference type="ARBA" id="ARBA00022801"/>
    </source>
</evidence>
<feature type="compositionally biased region" description="Basic and acidic residues" evidence="4">
    <location>
        <begin position="423"/>
        <end position="434"/>
    </location>
</feature>
<keyword evidence="3" id="KW-0175">Coiled coil</keyword>
<evidence type="ECO:0000313" key="6">
    <source>
        <dbReference type="EMBL" id="GEU81141.1"/>
    </source>
</evidence>
<dbReference type="Gene3D" id="3.30.420.10">
    <property type="entry name" value="Ribonuclease H-like superfamily/Ribonuclease H"/>
    <property type="match status" value="1"/>
</dbReference>
<evidence type="ECO:0000256" key="3">
    <source>
        <dbReference type="SAM" id="Coils"/>
    </source>
</evidence>
<comment type="caution">
    <text evidence="6">The sequence shown here is derived from an EMBL/GenBank/DDBJ whole genome shotgun (WGS) entry which is preliminary data.</text>
</comment>
<feature type="compositionally biased region" description="Polar residues" evidence="4">
    <location>
        <begin position="843"/>
        <end position="867"/>
    </location>
</feature>
<gene>
    <name evidence="6" type="ORF">Tci_053119</name>
</gene>
<accession>A0A6L2N4M1</accession>
<dbReference type="PANTHER" id="PTHR42648">
    <property type="entry name" value="TRANSPOSASE, PUTATIVE-RELATED"/>
    <property type="match status" value="1"/>
</dbReference>
<dbReference type="CDD" id="cd09272">
    <property type="entry name" value="RNase_HI_RT_Ty1"/>
    <property type="match status" value="1"/>
</dbReference>
<feature type="compositionally biased region" description="Polar residues" evidence="4">
    <location>
        <begin position="1358"/>
        <end position="1373"/>
    </location>
</feature>
<dbReference type="InterPro" id="IPR036397">
    <property type="entry name" value="RNaseH_sf"/>
</dbReference>
<dbReference type="SUPFAM" id="SSF56672">
    <property type="entry name" value="DNA/RNA polymerases"/>
    <property type="match status" value="1"/>
</dbReference>
<dbReference type="Pfam" id="PF25597">
    <property type="entry name" value="SH3_retrovirus"/>
    <property type="match status" value="1"/>
</dbReference>
<dbReference type="Pfam" id="PF00665">
    <property type="entry name" value="rve"/>
    <property type="match status" value="1"/>
</dbReference>
<name>A0A6L2N4M1_TANCI</name>
<keyword evidence="1" id="KW-0479">Metal-binding</keyword>
<sequence length="1548" mass="177055">MTKVIKEELEKLNSLKISDDSFTCNTSLEFFCKEFNRMSRMDDNLFTYVVEIPGLVSILCDLNKEDDSKQQMTHGLDVDMEYDPSNVEYSEWLASKFYNHKTMDQYMKNTLWIYWTRGDDKVELTDEESSDSDDGDRVAEIFRIDTNVFDFETPTCKAFKEFNYLLQIDPDFLTKDIDGFKTYEIIRMTGCMSGIKTYHGYMKNHGQTMEYGRNPLLLNIIINHSYSRMDIRNGQLVARKMMDIVMVGEDRTDMRIPSMIMKKEKMKMNKKTKKDANYLINLTKRHRIPEIGFCMLFLYFAHDLPGKEIDKVGCYEVCGFASQINIPMIKVTVTVKGRRSKAREKESDEVYSPLKPLEKNCNLNTSAKLTRVKPDKYSGEADISKGMLGLEQPGELRRSWHVEGHVRSGVISFILHSGIKGQPNKEQRDEKEGTTKSGQSSSSYPGREPIQHKRDKEKDELPKVPNESKPLKNVKIHDGHLEQIVTIRGNLTTKFRISLIEILRKHADAFAWTLADMTGIPYFIAEHDLKTYPHIEPRVQRKRNIALDRRKVVKEEVAGWLKARIGKQHKASCRSKIQNSISQPLFMLHMDLFGPTFMSSLIHKTYGLVVTDDYSRHTWVFFFATKNETTSILKKFITEIENLVDKKVKVIRCDNGTEFQNSVMNDFCAMKGIRREFSVARTPQQNDVAERRNKIQIKASRTMVLVVKPHNKTPYELFRGRTPALSFMGPFWYHVPILNTLDHLGKFNGKSDDGFFVGYSLNSKAFRVCNFRTRKVKENLHIKFLEDKPSIVGINSNDFVGTEESIVKNSSHDEPQPSSDVGYKDDEGVSKESEIDNQEKSKNNTQDVNTAKPSINTASTNDNTEVDMSNITTTYQVLTTPNTRIHKDHSLDHVIGDVQSRVLTRSKLKPTNEQGFISVVYEGKTNKDLNTYLFAYFLSQIEPTRVTKALSNPAWVETMQEELLQFKLQKVWILVDLPKGKKAIGTKWVFRNKKDKRGIMIMNKARLVAQGYTQEEGIDYDEVFAHVVRIETIRLFLAYASFIGFMVYYMDVKSAFLHGRIKEEVYVCQSPVFEDPDHPQNVYKLVKALYGLHQTPRAWYETLAKYLLGNGFHRGKIDQTLFIKRQKGDILLVQVYVDDIIFGSTKKELCTEFERLMKDKFQMNVKLASTLVDMEKTLIKDADVDDVDVHLYKSMIGSLMYLITSRPDIIDSLFELVAYTDSDYAGASLDMKSTTGGCQFLGSRLISWQCKKQTVVATSTTEVEYMAAAIAFLEKPTESNGFEQIIDFLNANPIKYVLTINLMMYTSCIKQFWSTTKVKTVNGEEQIQALVDKKKVIITETSVRSDLHLEDAEDEHVTTTSNDLPLSGSSTRVESYKDAGLGDQEDASKQRRMIADLDADEGVTLVDETQGRNDQDMFDTSILDDEEVVVEKEVSTTELVPTTDEITLAKALIDIKTSKPRAKGIVIQEASETPTPTPIDSSQQPSKAKDKGKAKIIELEKPLKMKDQIMIDEKVAKNLKAQMQAELEEEERLARQKEEEANIALIGS</sequence>
<dbReference type="SUPFAM" id="SSF53098">
    <property type="entry name" value="Ribonuclease H-like"/>
    <property type="match status" value="1"/>
</dbReference>
<dbReference type="GO" id="GO:0016787">
    <property type="term" value="F:hydrolase activity"/>
    <property type="evidence" value="ECO:0007669"/>
    <property type="project" value="UniProtKB-KW"/>
</dbReference>
<proteinExistence type="predicted"/>
<feature type="region of interest" description="Disordered" evidence="4">
    <location>
        <begin position="1466"/>
        <end position="1493"/>
    </location>
</feature>
<feature type="region of interest" description="Disordered" evidence="4">
    <location>
        <begin position="1349"/>
        <end position="1389"/>
    </location>
</feature>
<dbReference type="GO" id="GO:0046872">
    <property type="term" value="F:metal ion binding"/>
    <property type="evidence" value="ECO:0007669"/>
    <property type="project" value="UniProtKB-KW"/>
</dbReference>
<organism evidence="6">
    <name type="scientific">Tanacetum cinerariifolium</name>
    <name type="common">Dalmatian daisy</name>
    <name type="synonym">Chrysanthemum cinerariifolium</name>
    <dbReference type="NCBI Taxonomy" id="118510"/>
    <lineage>
        <taxon>Eukaryota</taxon>
        <taxon>Viridiplantae</taxon>
        <taxon>Streptophyta</taxon>
        <taxon>Embryophyta</taxon>
        <taxon>Tracheophyta</taxon>
        <taxon>Spermatophyta</taxon>
        <taxon>Magnoliopsida</taxon>
        <taxon>eudicotyledons</taxon>
        <taxon>Gunneridae</taxon>
        <taxon>Pentapetalae</taxon>
        <taxon>asterids</taxon>
        <taxon>campanulids</taxon>
        <taxon>Asterales</taxon>
        <taxon>Asteraceae</taxon>
        <taxon>Asteroideae</taxon>
        <taxon>Anthemideae</taxon>
        <taxon>Anthemidinae</taxon>
        <taxon>Tanacetum</taxon>
    </lineage>
</organism>
<dbReference type="Pfam" id="PF07727">
    <property type="entry name" value="RVT_2"/>
    <property type="match status" value="1"/>
</dbReference>
<evidence type="ECO:0000259" key="5">
    <source>
        <dbReference type="PROSITE" id="PS50994"/>
    </source>
</evidence>
<dbReference type="InterPro" id="IPR012337">
    <property type="entry name" value="RNaseH-like_sf"/>
</dbReference>
<feature type="region of interest" description="Disordered" evidence="4">
    <location>
        <begin position="418"/>
        <end position="474"/>
    </location>
</feature>
<dbReference type="PROSITE" id="PS50994">
    <property type="entry name" value="INTEGRASE"/>
    <property type="match status" value="1"/>
</dbReference>
<dbReference type="InterPro" id="IPR043502">
    <property type="entry name" value="DNA/RNA_pol_sf"/>
</dbReference>
<dbReference type="InterPro" id="IPR013103">
    <property type="entry name" value="RVT_2"/>
</dbReference>
<dbReference type="GO" id="GO:0015074">
    <property type="term" value="P:DNA integration"/>
    <property type="evidence" value="ECO:0007669"/>
    <property type="project" value="InterPro"/>
</dbReference>
<reference evidence="6" key="1">
    <citation type="journal article" date="2019" name="Sci. Rep.">
        <title>Draft genome of Tanacetum cinerariifolium, the natural source of mosquito coil.</title>
        <authorList>
            <person name="Yamashiro T."/>
            <person name="Shiraishi A."/>
            <person name="Satake H."/>
            <person name="Nakayama K."/>
        </authorList>
    </citation>
    <scope>NUCLEOTIDE SEQUENCE</scope>
</reference>
<feature type="region of interest" description="Disordered" evidence="4">
    <location>
        <begin position="805"/>
        <end position="867"/>
    </location>
</feature>
<feature type="compositionally biased region" description="Basic and acidic residues" evidence="4">
    <location>
        <begin position="822"/>
        <end position="842"/>
    </location>
</feature>
<keyword evidence="2" id="KW-0378">Hydrolase</keyword>